<keyword evidence="5" id="KW-0862">Zinc</keyword>
<evidence type="ECO:0000313" key="7">
    <source>
        <dbReference type="EMBL" id="MBM7417292.1"/>
    </source>
</evidence>
<sequence length="342" mass="37135">MTPTRRPSNLAAFVDALPKVELHVHLEGSMWPSTLKALADKHQVEAIPRTEDALREWFEFRDFPHFIEVYLTSIGVLRDPEDFARLAYDSLTALATHHVRYTEMHISLFGHLMRGVDAAAVFEGVEEGRRRAETETGIVARWIPDFPGDFGTDAANRTLDAVLAHRVDSIVGFGIGGIEVPRAEFADVFARATAAGLHSLPHAGETGGPDSIWSALRDLGAERIGHGIAALGDPELVAYLIEHRIPLDVSPTSNIRTRVVESLDVHPLPAMIDAGLTVTLNSDDPSMFGTDLTTEYLAAHGIGLDASALRSLALAGVDASYADAELKRQMRAEIAAVELPEV</sequence>
<evidence type="ECO:0000256" key="1">
    <source>
        <dbReference type="ARBA" id="ARBA00001947"/>
    </source>
</evidence>
<dbReference type="PANTHER" id="PTHR43114">
    <property type="entry name" value="ADENINE DEAMINASE"/>
    <property type="match status" value="1"/>
</dbReference>
<keyword evidence="3" id="KW-0479">Metal-binding</keyword>
<reference evidence="7 8" key="1">
    <citation type="submission" date="2021-01" db="EMBL/GenBank/DDBJ databases">
        <title>Genomics of switchgrass bacterial isolates.</title>
        <authorList>
            <person name="Shade A."/>
        </authorList>
    </citation>
    <scope>NUCLEOTIDE SEQUENCE [LARGE SCALE GENOMIC DNA]</scope>
    <source>
        <strain evidence="7 8">PvP111</strain>
    </source>
</reference>
<dbReference type="SUPFAM" id="SSF51556">
    <property type="entry name" value="Metallo-dependent hydrolases"/>
    <property type="match status" value="1"/>
</dbReference>
<dbReference type="Proteomes" id="UP000703038">
    <property type="component" value="Unassembled WGS sequence"/>
</dbReference>
<evidence type="ECO:0000256" key="2">
    <source>
        <dbReference type="ARBA" id="ARBA00006676"/>
    </source>
</evidence>
<comment type="caution">
    <text evidence="7">The sequence shown here is derived from an EMBL/GenBank/DDBJ whole genome shotgun (WGS) entry which is preliminary data.</text>
</comment>
<dbReference type="NCBIfam" id="TIGR01430">
    <property type="entry name" value="aden_deam"/>
    <property type="match status" value="1"/>
</dbReference>
<dbReference type="Pfam" id="PF00962">
    <property type="entry name" value="A_deaminase"/>
    <property type="match status" value="1"/>
</dbReference>
<keyword evidence="8" id="KW-1185">Reference proteome</keyword>
<dbReference type="GO" id="GO:0016787">
    <property type="term" value="F:hydrolase activity"/>
    <property type="evidence" value="ECO:0007669"/>
    <property type="project" value="UniProtKB-KW"/>
</dbReference>
<dbReference type="EMBL" id="JAFBBK010000001">
    <property type="protein sequence ID" value="MBM7417292.1"/>
    <property type="molecule type" value="Genomic_DNA"/>
</dbReference>
<gene>
    <name evidence="7" type="ORF">JOE42_004025</name>
</gene>
<dbReference type="InterPro" id="IPR001365">
    <property type="entry name" value="A_deaminase_dom"/>
</dbReference>
<evidence type="ECO:0000256" key="3">
    <source>
        <dbReference type="ARBA" id="ARBA00022723"/>
    </source>
</evidence>
<comment type="cofactor">
    <cofactor evidence="1">
        <name>Zn(2+)</name>
        <dbReference type="ChEBI" id="CHEBI:29105"/>
    </cofactor>
</comment>
<feature type="domain" description="Adenosine deaminase" evidence="6">
    <location>
        <begin position="18"/>
        <end position="336"/>
    </location>
</feature>
<evidence type="ECO:0000256" key="4">
    <source>
        <dbReference type="ARBA" id="ARBA00022801"/>
    </source>
</evidence>
<protein>
    <submittedName>
        <fullName evidence="7">Aminodeoxyfutalosine deaminase</fullName>
        <ecNumber evidence="7">3.5.4.40</ecNumber>
    </submittedName>
</protein>
<evidence type="ECO:0000313" key="8">
    <source>
        <dbReference type="Proteomes" id="UP000703038"/>
    </source>
</evidence>
<proteinExistence type="inferred from homology"/>
<dbReference type="Gene3D" id="3.20.20.140">
    <property type="entry name" value="Metal-dependent hydrolases"/>
    <property type="match status" value="1"/>
</dbReference>
<keyword evidence="4 7" id="KW-0378">Hydrolase</keyword>
<accession>A0ABS2KZE1</accession>
<organism evidence="7 8">
    <name type="scientific">Rhodococcoides corynebacterioides</name>
    <dbReference type="NCBI Taxonomy" id="53972"/>
    <lineage>
        <taxon>Bacteria</taxon>
        <taxon>Bacillati</taxon>
        <taxon>Actinomycetota</taxon>
        <taxon>Actinomycetes</taxon>
        <taxon>Mycobacteriales</taxon>
        <taxon>Nocardiaceae</taxon>
        <taxon>Rhodococcoides</taxon>
    </lineage>
</organism>
<name>A0ABS2KZE1_9NOCA</name>
<evidence type="ECO:0000256" key="5">
    <source>
        <dbReference type="ARBA" id="ARBA00022833"/>
    </source>
</evidence>
<evidence type="ECO:0000259" key="6">
    <source>
        <dbReference type="Pfam" id="PF00962"/>
    </source>
</evidence>
<comment type="similarity">
    <text evidence="2">Belongs to the metallo-dependent hydrolases superfamily. Adenosine and AMP deaminases family.</text>
</comment>
<dbReference type="EC" id="3.5.4.40" evidence="7"/>
<dbReference type="InterPro" id="IPR006330">
    <property type="entry name" value="Ado/ade_deaminase"/>
</dbReference>
<dbReference type="RefSeq" id="WP_204869918.1">
    <property type="nucleotide sequence ID" value="NZ_JAFBBK010000001.1"/>
</dbReference>
<dbReference type="InterPro" id="IPR032466">
    <property type="entry name" value="Metal_Hydrolase"/>
</dbReference>
<dbReference type="PANTHER" id="PTHR43114:SF6">
    <property type="entry name" value="ADENINE DEAMINASE"/>
    <property type="match status" value="1"/>
</dbReference>